<accession>A0A173LRM8</accession>
<dbReference type="Gene3D" id="3.60.21.10">
    <property type="match status" value="1"/>
</dbReference>
<feature type="region of interest" description="Disordered" evidence="1">
    <location>
        <begin position="252"/>
        <end position="279"/>
    </location>
</feature>
<proteinExistence type="predicted"/>
<name>A0A173LRM8_9ACTN</name>
<dbReference type="KEGG" id="dtm:BJL86_3263"/>
<dbReference type="GO" id="GO:0016787">
    <property type="term" value="F:hydrolase activity"/>
    <property type="evidence" value="ECO:0007669"/>
    <property type="project" value="InterPro"/>
</dbReference>
<organism evidence="3 4">
    <name type="scientific">Dietzia timorensis</name>
    <dbReference type="NCBI Taxonomy" id="499555"/>
    <lineage>
        <taxon>Bacteria</taxon>
        <taxon>Bacillati</taxon>
        <taxon>Actinomycetota</taxon>
        <taxon>Actinomycetes</taxon>
        <taxon>Mycobacteriales</taxon>
        <taxon>Dietziaceae</taxon>
        <taxon>Dietzia</taxon>
    </lineage>
</organism>
<evidence type="ECO:0000256" key="1">
    <source>
        <dbReference type="SAM" id="MobiDB-lite"/>
    </source>
</evidence>
<dbReference type="AlphaFoldDB" id="A0A173LRM8"/>
<dbReference type="InterPro" id="IPR004843">
    <property type="entry name" value="Calcineurin-like_PHP"/>
</dbReference>
<protein>
    <recommendedName>
        <fullName evidence="2">Calcineurin-like phosphoesterase domain-containing protein</fullName>
    </recommendedName>
</protein>
<evidence type="ECO:0000313" key="3">
    <source>
        <dbReference type="EMBL" id="ANI94022.1"/>
    </source>
</evidence>
<dbReference type="Pfam" id="PF00149">
    <property type="entry name" value="Metallophos"/>
    <property type="match status" value="1"/>
</dbReference>
<dbReference type="InterPro" id="IPR029052">
    <property type="entry name" value="Metallo-depent_PP-like"/>
</dbReference>
<dbReference type="Proteomes" id="UP000186104">
    <property type="component" value="Chromosome"/>
</dbReference>
<evidence type="ECO:0000313" key="4">
    <source>
        <dbReference type="Proteomes" id="UP000186104"/>
    </source>
</evidence>
<sequence>MAENALPTAETVLPIAVIGDVHGAVASLAHGAAHAFSAGVPALIQVGDYWLYESRYARNKVDRTLESLAAEAGLDPDEIHLYFCDGNHEHFDTLDPDAAQPVPLSDHVTYVPRGVAVTIAEQRVGFCGGAESVDRARRTPGIHWWPEERMTKQQIDRALDMGPIDILITHDTSSGVFERLAERGGHPLGKLAFGKTEREAITEILAATQPKWHVHGHHHTWGLFSTTNGSVATTTVSLAADGRAGATALLGRDSSEAFPAPDRRAGPPHGLDLSVTPVK</sequence>
<reference evidence="3 4" key="1">
    <citation type="submission" date="2016-06" db="EMBL/GenBank/DDBJ databases">
        <title>Complete genome sequence of a saline-alkali tolerant type strain Dietzia timorensis ID05-A0528T.</title>
        <authorList>
            <person name="Wu X."/>
        </authorList>
    </citation>
    <scope>NUCLEOTIDE SEQUENCE [LARGE SCALE GENOMIC DNA]</scope>
    <source>
        <strain evidence="3 4">ID05-A0528</strain>
    </source>
</reference>
<dbReference type="SUPFAM" id="SSF56300">
    <property type="entry name" value="Metallo-dependent phosphatases"/>
    <property type="match status" value="1"/>
</dbReference>
<gene>
    <name evidence="3" type="ORF">BJL86_3263</name>
</gene>
<evidence type="ECO:0000259" key="2">
    <source>
        <dbReference type="Pfam" id="PF00149"/>
    </source>
</evidence>
<dbReference type="EMBL" id="CP015961">
    <property type="protein sequence ID" value="ANI94022.1"/>
    <property type="molecule type" value="Genomic_DNA"/>
</dbReference>
<keyword evidence="4" id="KW-1185">Reference proteome</keyword>
<feature type="domain" description="Calcineurin-like phosphoesterase" evidence="2">
    <location>
        <begin position="13"/>
        <end position="220"/>
    </location>
</feature>
<dbReference type="RefSeq" id="WP_067478193.1">
    <property type="nucleotide sequence ID" value="NZ_CP015961.1"/>
</dbReference>